<name>A0A0C3PAJ5_PISTI</name>
<dbReference type="HOGENOM" id="CLU_2868610_0_0_1"/>
<keyword evidence="2" id="KW-1185">Reference proteome</keyword>
<dbReference type="EMBL" id="KN831969">
    <property type="protein sequence ID" value="KIO04926.1"/>
    <property type="molecule type" value="Genomic_DNA"/>
</dbReference>
<gene>
    <name evidence="1" type="ORF">M404DRAFT_541919</name>
</gene>
<reference evidence="2" key="2">
    <citation type="submission" date="2015-01" db="EMBL/GenBank/DDBJ databases">
        <title>Evolutionary Origins and Diversification of the Mycorrhizal Mutualists.</title>
        <authorList>
            <consortium name="DOE Joint Genome Institute"/>
            <consortium name="Mycorrhizal Genomics Consortium"/>
            <person name="Kohler A."/>
            <person name="Kuo A."/>
            <person name="Nagy L.G."/>
            <person name="Floudas D."/>
            <person name="Copeland A."/>
            <person name="Barry K.W."/>
            <person name="Cichocki N."/>
            <person name="Veneault-Fourrey C."/>
            <person name="LaButti K."/>
            <person name="Lindquist E.A."/>
            <person name="Lipzen A."/>
            <person name="Lundell T."/>
            <person name="Morin E."/>
            <person name="Murat C."/>
            <person name="Riley R."/>
            <person name="Ohm R."/>
            <person name="Sun H."/>
            <person name="Tunlid A."/>
            <person name="Henrissat B."/>
            <person name="Grigoriev I.V."/>
            <person name="Hibbett D.S."/>
            <person name="Martin F."/>
        </authorList>
    </citation>
    <scope>NUCLEOTIDE SEQUENCE [LARGE SCALE GENOMIC DNA]</scope>
    <source>
        <strain evidence="2">Marx 270</strain>
    </source>
</reference>
<dbReference type="InParanoid" id="A0A0C3PAJ5"/>
<protein>
    <submittedName>
        <fullName evidence="1">Uncharacterized protein</fullName>
    </submittedName>
</protein>
<accession>A0A0C3PAJ5</accession>
<evidence type="ECO:0000313" key="2">
    <source>
        <dbReference type="Proteomes" id="UP000054217"/>
    </source>
</evidence>
<proteinExistence type="predicted"/>
<dbReference type="Proteomes" id="UP000054217">
    <property type="component" value="Unassembled WGS sequence"/>
</dbReference>
<dbReference type="OrthoDB" id="6509908at2759"/>
<sequence>MVRTFLTAECKQYWQFFLAQGLYSAESPSCQLLASYLIGLPRKKGWPLASRLLARRLGEHYSPS</sequence>
<organism evidence="1 2">
    <name type="scientific">Pisolithus tinctorius Marx 270</name>
    <dbReference type="NCBI Taxonomy" id="870435"/>
    <lineage>
        <taxon>Eukaryota</taxon>
        <taxon>Fungi</taxon>
        <taxon>Dikarya</taxon>
        <taxon>Basidiomycota</taxon>
        <taxon>Agaricomycotina</taxon>
        <taxon>Agaricomycetes</taxon>
        <taxon>Agaricomycetidae</taxon>
        <taxon>Boletales</taxon>
        <taxon>Sclerodermatineae</taxon>
        <taxon>Pisolithaceae</taxon>
        <taxon>Pisolithus</taxon>
    </lineage>
</organism>
<dbReference type="AlphaFoldDB" id="A0A0C3PAJ5"/>
<reference evidence="1 2" key="1">
    <citation type="submission" date="2014-04" db="EMBL/GenBank/DDBJ databases">
        <authorList>
            <consortium name="DOE Joint Genome Institute"/>
            <person name="Kuo A."/>
            <person name="Kohler A."/>
            <person name="Costa M.D."/>
            <person name="Nagy L.G."/>
            <person name="Floudas D."/>
            <person name="Copeland A."/>
            <person name="Barry K.W."/>
            <person name="Cichocki N."/>
            <person name="Veneault-Fourrey C."/>
            <person name="LaButti K."/>
            <person name="Lindquist E.A."/>
            <person name="Lipzen A."/>
            <person name="Lundell T."/>
            <person name="Morin E."/>
            <person name="Murat C."/>
            <person name="Sun H."/>
            <person name="Tunlid A."/>
            <person name="Henrissat B."/>
            <person name="Grigoriev I.V."/>
            <person name="Hibbett D.S."/>
            <person name="Martin F."/>
            <person name="Nordberg H.P."/>
            <person name="Cantor M.N."/>
            <person name="Hua S.X."/>
        </authorList>
    </citation>
    <scope>NUCLEOTIDE SEQUENCE [LARGE SCALE GENOMIC DNA]</scope>
    <source>
        <strain evidence="1 2">Marx 270</strain>
    </source>
</reference>
<evidence type="ECO:0000313" key="1">
    <source>
        <dbReference type="EMBL" id="KIO04926.1"/>
    </source>
</evidence>